<dbReference type="InterPro" id="IPR011251">
    <property type="entry name" value="Luciferase-like_dom"/>
</dbReference>
<feature type="compositionally biased region" description="Low complexity" evidence="6">
    <location>
        <begin position="285"/>
        <end position="297"/>
    </location>
</feature>
<dbReference type="PANTHER" id="PTHR42973:SF39">
    <property type="entry name" value="FAD-BINDING PCMH-TYPE DOMAIN-CONTAINING PROTEIN"/>
    <property type="match status" value="1"/>
</dbReference>
<feature type="region of interest" description="Disordered" evidence="6">
    <location>
        <begin position="753"/>
        <end position="780"/>
    </location>
</feature>
<protein>
    <submittedName>
        <fullName evidence="8">LLM class flavin-dependent oxidoreductase</fullName>
    </submittedName>
</protein>
<dbReference type="PANTHER" id="PTHR42973">
    <property type="entry name" value="BINDING OXIDOREDUCTASE, PUTATIVE (AFU_ORTHOLOGUE AFUA_1G17690)-RELATED"/>
    <property type="match status" value="1"/>
</dbReference>
<dbReference type="SUPFAM" id="SSF56176">
    <property type="entry name" value="FAD-binding/transporter-associated domain-like"/>
    <property type="match status" value="1"/>
</dbReference>
<dbReference type="Gene3D" id="3.40.462.20">
    <property type="match status" value="1"/>
</dbReference>
<dbReference type="CDD" id="cd01097">
    <property type="entry name" value="Tetrahydromethanopterin_reductase"/>
    <property type="match status" value="1"/>
</dbReference>
<feature type="domain" description="FAD-binding PCMH-type" evidence="7">
    <location>
        <begin position="347"/>
        <end position="518"/>
    </location>
</feature>
<dbReference type="Pfam" id="PF08031">
    <property type="entry name" value="BBE"/>
    <property type="match status" value="1"/>
</dbReference>
<dbReference type="PROSITE" id="PS00862">
    <property type="entry name" value="OX2_COVAL_FAD"/>
    <property type="match status" value="1"/>
</dbReference>
<evidence type="ECO:0000256" key="2">
    <source>
        <dbReference type="ARBA" id="ARBA00005466"/>
    </source>
</evidence>
<name>A0ABT1NM93_9MICC</name>
<dbReference type="Proteomes" id="UP001206924">
    <property type="component" value="Unassembled WGS sequence"/>
</dbReference>
<keyword evidence="4" id="KW-0274">FAD</keyword>
<dbReference type="InterPro" id="IPR016167">
    <property type="entry name" value="FAD-bd_PCMH_sub1"/>
</dbReference>
<gene>
    <name evidence="8" type="ORF">NNX28_02320</name>
</gene>
<keyword evidence="3" id="KW-0285">Flavoprotein</keyword>
<evidence type="ECO:0000256" key="1">
    <source>
        <dbReference type="ARBA" id="ARBA00001974"/>
    </source>
</evidence>
<dbReference type="Pfam" id="PF00296">
    <property type="entry name" value="Bac_luciferase"/>
    <property type="match status" value="1"/>
</dbReference>
<keyword evidence="9" id="KW-1185">Reference proteome</keyword>
<comment type="similarity">
    <text evidence="2">Belongs to the oxygen-dependent FAD-linked oxidoreductase family.</text>
</comment>
<dbReference type="SUPFAM" id="SSF51679">
    <property type="entry name" value="Bacterial luciferase-like"/>
    <property type="match status" value="1"/>
</dbReference>
<dbReference type="InterPro" id="IPR016166">
    <property type="entry name" value="FAD-bd_PCMH"/>
</dbReference>
<evidence type="ECO:0000256" key="4">
    <source>
        <dbReference type="ARBA" id="ARBA00022827"/>
    </source>
</evidence>
<feature type="region of interest" description="Disordered" evidence="6">
    <location>
        <begin position="276"/>
        <end position="297"/>
    </location>
</feature>
<dbReference type="InterPro" id="IPR016169">
    <property type="entry name" value="FAD-bd_PCMH_sub2"/>
</dbReference>
<evidence type="ECO:0000259" key="7">
    <source>
        <dbReference type="PROSITE" id="PS51387"/>
    </source>
</evidence>
<keyword evidence="5" id="KW-0560">Oxidoreductase</keyword>
<dbReference type="InterPro" id="IPR036318">
    <property type="entry name" value="FAD-bd_PCMH-like_sf"/>
</dbReference>
<evidence type="ECO:0000313" key="8">
    <source>
        <dbReference type="EMBL" id="MCQ1948765.1"/>
    </source>
</evidence>
<reference evidence="8 9" key="1">
    <citation type="submission" date="2022-07" db="EMBL/GenBank/DDBJ databases">
        <title>Novel species in genus Arthrobacter.</title>
        <authorList>
            <person name="Liu Y."/>
        </authorList>
    </citation>
    <scope>NUCLEOTIDE SEQUENCE [LARGE SCALE GENOMIC DNA]</scope>
    <source>
        <strain evidence="9">zg-Y859</strain>
    </source>
</reference>
<comment type="caution">
    <text evidence="8">The sequence shown here is derived from an EMBL/GenBank/DDBJ whole genome shotgun (WGS) entry which is preliminary data.</text>
</comment>
<dbReference type="RefSeq" id="WP_255864665.1">
    <property type="nucleotide sequence ID" value="NZ_CP104263.1"/>
</dbReference>
<dbReference type="EMBL" id="JANFLP010000001">
    <property type="protein sequence ID" value="MCQ1948765.1"/>
    <property type="molecule type" value="Genomic_DNA"/>
</dbReference>
<dbReference type="InterPro" id="IPR036661">
    <property type="entry name" value="Luciferase-like_sf"/>
</dbReference>
<evidence type="ECO:0000313" key="9">
    <source>
        <dbReference type="Proteomes" id="UP001206924"/>
    </source>
</evidence>
<dbReference type="Gene3D" id="3.20.20.30">
    <property type="entry name" value="Luciferase-like domain"/>
    <property type="match status" value="1"/>
</dbReference>
<sequence>MSDYLHPLRFGSFITPSAAIPQLPVDRALLSEELGLDLVTFQDHPYQAQFLDTWTLLSVVAARTERIHVSGNVLNLPLRQPAVLARSLASLDLLSDGRAELGIGTGGYFEAIASMGAPLLAIPDAVGGLDDALDIIRGIWDTADPTPLHAGGKYHHVTGVQRGPTPAHRIPIWVGAYKPRMQGIIGRKGDGWLPSLPWMKQGDVERGNEVIDKAARKAGRDPREITRMMNITPQYHAEALAELATDHGVSVFIVATDDPDELRRFAQVTAPAIRSRVEKARRRSGSPATAAAAAAPAAPAVPAAAAAPASPEAPARSFRDDPIPDALVPRVLFPGDRGYARYTASYFRGARPGVVIRPETPTEVQEAVRFAARHRDVPLGMFSGGHGLSGRSLNTGGIVLALDALNTITLGSGNRVRVGPGARWGEVAQALAPHGLAITSGDYGGVGVGGLATAAGIGWFVRERGLTIDYLRSVDIVTADGELVHASAEENSDLFWAVRGAGANFGVVVSFEFEAHPVSEQVGFAMLLFAPDDVAAFLQGWGTTIEGSHPTVTGSLMISPGSPGSTAVQALIVVDSSDPETVIERLQPFAALAPLANQSVQMVPYAALLEVPPEGDQHGRGEPRSHSGLVRHLSADVARVLTDLLAAESSFILSIRSAGGAAANLPAEATAYGWRDANFVIAMLGGRGDQVALRWAELVPLLEGMYLSFETDTGPDVVARAFPPGNLQRLRALKAVWDPTGLFRDNFYIAPEQEPADQAPELEPADQVSATTEPAAGAAR</sequence>
<evidence type="ECO:0000256" key="5">
    <source>
        <dbReference type="ARBA" id="ARBA00023002"/>
    </source>
</evidence>
<evidence type="ECO:0000256" key="6">
    <source>
        <dbReference type="SAM" id="MobiDB-lite"/>
    </source>
</evidence>
<dbReference type="InterPro" id="IPR012951">
    <property type="entry name" value="BBE"/>
</dbReference>
<dbReference type="InterPro" id="IPR050416">
    <property type="entry name" value="FAD-linked_Oxidoreductase"/>
</dbReference>
<dbReference type="Gene3D" id="3.30.43.10">
    <property type="entry name" value="Uridine Diphospho-n-acetylenolpyruvylglucosamine Reductase, domain 2"/>
    <property type="match status" value="1"/>
</dbReference>
<dbReference type="PROSITE" id="PS51387">
    <property type="entry name" value="FAD_PCMH"/>
    <property type="match status" value="1"/>
</dbReference>
<comment type="cofactor">
    <cofactor evidence="1">
        <name>FAD</name>
        <dbReference type="ChEBI" id="CHEBI:57692"/>
    </cofactor>
</comment>
<accession>A0ABT1NM93</accession>
<evidence type="ECO:0000256" key="3">
    <source>
        <dbReference type="ARBA" id="ARBA00022630"/>
    </source>
</evidence>
<proteinExistence type="inferred from homology"/>
<dbReference type="Pfam" id="PF01565">
    <property type="entry name" value="FAD_binding_4"/>
    <property type="match status" value="1"/>
</dbReference>
<dbReference type="InterPro" id="IPR006093">
    <property type="entry name" value="Oxy_OxRdtase_FAD_BS"/>
</dbReference>
<dbReference type="InterPro" id="IPR006094">
    <property type="entry name" value="Oxid_FAD_bind_N"/>
</dbReference>
<organism evidence="8 9">
    <name type="scientific">Arthrobacter jinronghuae</name>
    <dbReference type="NCBI Taxonomy" id="2964609"/>
    <lineage>
        <taxon>Bacteria</taxon>
        <taxon>Bacillati</taxon>
        <taxon>Actinomycetota</taxon>
        <taxon>Actinomycetes</taxon>
        <taxon>Micrococcales</taxon>
        <taxon>Micrococcaceae</taxon>
        <taxon>Arthrobacter</taxon>
    </lineage>
</organism>
<dbReference type="Gene3D" id="3.30.465.10">
    <property type="match status" value="1"/>
</dbReference>